<dbReference type="Gene3D" id="3.90.1720.10">
    <property type="entry name" value="endopeptidase domain like (from Nostoc punctiforme)"/>
    <property type="match status" value="1"/>
</dbReference>
<dbReference type="GO" id="GO:0008234">
    <property type="term" value="F:cysteine-type peptidase activity"/>
    <property type="evidence" value="ECO:0007669"/>
    <property type="project" value="UniProtKB-KW"/>
</dbReference>
<dbReference type="InterPro" id="IPR000064">
    <property type="entry name" value="NLP_P60_dom"/>
</dbReference>
<keyword evidence="7" id="KW-1185">Reference proteome</keyword>
<dbReference type="Pfam" id="PF00877">
    <property type="entry name" value="NLPC_P60"/>
    <property type="match status" value="1"/>
</dbReference>
<dbReference type="AlphaFoldDB" id="A0A5C8K9G6"/>
<evidence type="ECO:0000313" key="6">
    <source>
        <dbReference type="EMBL" id="TXK47419.1"/>
    </source>
</evidence>
<accession>A0A5C8K9G6</accession>
<gene>
    <name evidence="6" type="ORF">FVR03_09480</name>
</gene>
<proteinExistence type="inferred from homology"/>
<dbReference type="SUPFAM" id="SSF54001">
    <property type="entry name" value="Cysteine proteinases"/>
    <property type="match status" value="1"/>
</dbReference>
<keyword evidence="3" id="KW-0378">Hydrolase</keyword>
<dbReference type="PANTHER" id="PTHR47053:SF4">
    <property type="entry name" value="ENDOPEPTIDASE LYTE-RELATED"/>
    <property type="match status" value="1"/>
</dbReference>
<dbReference type="InterPro" id="IPR038765">
    <property type="entry name" value="Papain-like_cys_pep_sf"/>
</dbReference>
<sequence length="202" mass="22599">MIKSIILSILAIASLTLSYLYEISPETNAPAPPVADAAAFLLPPPYEPEPIAELIEAPTPNDSLFYEQYAKKLGTRLDYTEDKELLKTVTKWIGTPYQYGSSTRKGTDCSGFVTSIYREVYGIDLSRSSQSMFGDVERIKKDSIQTGDLVFFRRGPKQPIFHVGIYLKGNKFIHSATNGGVMISSLKEPYYRHHYFAAGRVN</sequence>
<evidence type="ECO:0000256" key="2">
    <source>
        <dbReference type="ARBA" id="ARBA00022670"/>
    </source>
</evidence>
<dbReference type="PROSITE" id="PS51935">
    <property type="entry name" value="NLPC_P60"/>
    <property type="match status" value="1"/>
</dbReference>
<dbReference type="InterPro" id="IPR051202">
    <property type="entry name" value="Peptidase_C40"/>
</dbReference>
<dbReference type="EMBL" id="VRTY01000029">
    <property type="protein sequence ID" value="TXK47419.1"/>
    <property type="molecule type" value="Genomic_DNA"/>
</dbReference>
<organism evidence="6 7">
    <name type="scientific">Pontibacter qinzhouensis</name>
    <dbReference type="NCBI Taxonomy" id="2603253"/>
    <lineage>
        <taxon>Bacteria</taxon>
        <taxon>Pseudomonadati</taxon>
        <taxon>Bacteroidota</taxon>
        <taxon>Cytophagia</taxon>
        <taxon>Cytophagales</taxon>
        <taxon>Hymenobacteraceae</taxon>
        <taxon>Pontibacter</taxon>
    </lineage>
</organism>
<keyword evidence="2" id="KW-0645">Protease</keyword>
<evidence type="ECO:0000256" key="1">
    <source>
        <dbReference type="ARBA" id="ARBA00007074"/>
    </source>
</evidence>
<dbReference type="RefSeq" id="WP_147921503.1">
    <property type="nucleotide sequence ID" value="NZ_VRTY01000029.1"/>
</dbReference>
<reference evidence="6 7" key="1">
    <citation type="submission" date="2019-08" db="EMBL/GenBank/DDBJ databases">
        <authorList>
            <person name="Shi S."/>
        </authorList>
    </citation>
    <scope>NUCLEOTIDE SEQUENCE [LARGE SCALE GENOMIC DNA]</scope>
    <source>
        <strain evidence="6 7">GY10130</strain>
    </source>
</reference>
<dbReference type="OrthoDB" id="9807055at2"/>
<dbReference type="Proteomes" id="UP000321926">
    <property type="component" value="Unassembled WGS sequence"/>
</dbReference>
<evidence type="ECO:0000256" key="3">
    <source>
        <dbReference type="ARBA" id="ARBA00022801"/>
    </source>
</evidence>
<dbReference type="GO" id="GO:0006508">
    <property type="term" value="P:proteolysis"/>
    <property type="evidence" value="ECO:0007669"/>
    <property type="project" value="UniProtKB-KW"/>
</dbReference>
<feature type="domain" description="NlpC/P60" evidence="5">
    <location>
        <begin position="79"/>
        <end position="202"/>
    </location>
</feature>
<evidence type="ECO:0000313" key="7">
    <source>
        <dbReference type="Proteomes" id="UP000321926"/>
    </source>
</evidence>
<dbReference type="PANTHER" id="PTHR47053">
    <property type="entry name" value="MUREIN DD-ENDOPEPTIDASE MEPH-RELATED"/>
    <property type="match status" value="1"/>
</dbReference>
<comment type="caution">
    <text evidence="6">The sequence shown here is derived from an EMBL/GenBank/DDBJ whole genome shotgun (WGS) entry which is preliminary data.</text>
</comment>
<comment type="similarity">
    <text evidence="1">Belongs to the peptidase C40 family.</text>
</comment>
<evidence type="ECO:0000256" key="4">
    <source>
        <dbReference type="ARBA" id="ARBA00022807"/>
    </source>
</evidence>
<name>A0A5C8K9G6_9BACT</name>
<protein>
    <recommendedName>
        <fullName evidence="5">NlpC/P60 domain-containing protein</fullName>
    </recommendedName>
</protein>
<keyword evidence="4" id="KW-0788">Thiol protease</keyword>
<evidence type="ECO:0000259" key="5">
    <source>
        <dbReference type="PROSITE" id="PS51935"/>
    </source>
</evidence>